<protein>
    <submittedName>
        <fullName evidence="1">Uncharacterized protein</fullName>
    </submittedName>
</protein>
<dbReference type="Proteomes" id="UP000004995">
    <property type="component" value="Unassembled WGS sequence"/>
</dbReference>
<reference evidence="1" key="2">
    <citation type="submission" date="2018-08" db="UniProtKB">
        <authorList>
            <consortium name="EnsemblPlants"/>
        </authorList>
    </citation>
    <scope>IDENTIFICATION</scope>
    <source>
        <strain evidence="1">Yugu1</strain>
    </source>
</reference>
<dbReference type="AlphaFoldDB" id="K4AM79"/>
<name>K4AM79_SETIT</name>
<dbReference type="HOGENOM" id="CLU_1976285_0_0_1"/>
<dbReference type="FunCoup" id="K4AM79">
    <property type="interactions" value="304"/>
</dbReference>
<sequence>GVFMNDEPTPILKIFNMKVQTCLLDVTSLVEVHGIVAIQNPLDVSLTDGYLCLLSPRRGMSMEFNCLSEVDIRMKATGDDDTDDQTLADGCMNTLRLRKLSIITLNVNGSDKQAVIYIQFGNFHSLI</sequence>
<keyword evidence="2" id="KW-1185">Reference proteome</keyword>
<evidence type="ECO:0000313" key="1">
    <source>
        <dbReference type="EnsemblPlants" id="KQK86586"/>
    </source>
</evidence>
<dbReference type="STRING" id="4555.K4AM79"/>
<dbReference type="InParanoid" id="K4AM79"/>
<reference evidence="2" key="1">
    <citation type="journal article" date="2012" name="Nat. Biotechnol.">
        <title>Reference genome sequence of the model plant Setaria.</title>
        <authorList>
            <person name="Bennetzen J.L."/>
            <person name="Schmutz J."/>
            <person name="Wang H."/>
            <person name="Percifield R."/>
            <person name="Hawkins J."/>
            <person name="Pontaroli A.C."/>
            <person name="Estep M."/>
            <person name="Feng L."/>
            <person name="Vaughn J.N."/>
            <person name="Grimwood J."/>
            <person name="Jenkins J."/>
            <person name="Barry K."/>
            <person name="Lindquist E."/>
            <person name="Hellsten U."/>
            <person name="Deshpande S."/>
            <person name="Wang X."/>
            <person name="Wu X."/>
            <person name="Mitros T."/>
            <person name="Triplett J."/>
            <person name="Yang X."/>
            <person name="Ye C.Y."/>
            <person name="Mauro-Herrera M."/>
            <person name="Wang L."/>
            <person name="Li P."/>
            <person name="Sharma M."/>
            <person name="Sharma R."/>
            <person name="Ronald P.C."/>
            <person name="Panaud O."/>
            <person name="Kellogg E.A."/>
            <person name="Brutnell T.P."/>
            <person name="Doust A.N."/>
            <person name="Tuskan G.A."/>
            <person name="Rokhsar D."/>
            <person name="Devos K.M."/>
        </authorList>
    </citation>
    <scope>NUCLEOTIDE SEQUENCE [LARGE SCALE GENOMIC DNA]</scope>
    <source>
        <strain evidence="2">cv. Yugu1</strain>
    </source>
</reference>
<proteinExistence type="predicted"/>
<accession>K4AM79</accession>
<dbReference type="EMBL" id="AGNK02005312">
    <property type="status" value="NOT_ANNOTATED_CDS"/>
    <property type="molecule type" value="Genomic_DNA"/>
</dbReference>
<dbReference type="Gramene" id="KQK86586">
    <property type="protein sequence ID" value="KQK86586"/>
    <property type="gene ID" value="SETIT_040015mg"/>
</dbReference>
<organism evidence="1 2">
    <name type="scientific">Setaria italica</name>
    <name type="common">Foxtail millet</name>
    <name type="synonym">Panicum italicum</name>
    <dbReference type="NCBI Taxonomy" id="4555"/>
    <lineage>
        <taxon>Eukaryota</taxon>
        <taxon>Viridiplantae</taxon>
        <taxon>Streptophyta</taxon>
        <taxon>Embryophyta</taxon>
        <taxon>Tracheophyta</taxon>
        <taxon>Spermatophyta</taxon>
        <taxon>Magnoliopsida</taxon>
        <taxon>Liliopsida</taxon>
        <taxon>Poales</taxon>
        <taxon>Poaceae</taxon>
        <taxon>PACMAD clade</taxon>
        <taxon>Panicoideae</taxon>
        <taxon>Panicodae</taxon>
        <taxon>Paniceae</taxon>
        <taxon>Cenchrinae</taxon>
        <taxon>Setaria</taxon>
    </lineage>
</organism>
<evidence type="ECO:0000313" key="2">
    <source>
        <dbReference type="Proteomes" id="UP000004995"/>
    </source>
</evidence>
<dbReference type="EnsemblPlants" id="KQK86586">
    <property type="protein sequence ID" value="KQK86586"/>
    <property type="gene ID" value="SETIT_040015mg"/>
</dbReference>